<dbReference type="EMBL" id="KL648604">
    <property type="protein sequence ID" value="KEY67755.1"/>
    <property type="molecule type" value="Genomic_DNA"/>
</dbReference>
<dbReference type="OrthoDB" id="4850587at2759"/>
<gene>
    <name evidence="2" type="ORF">S7711_04075</name>
</gene>
<feature type="compositionally biased region" description="Low complexity" evidence="1">
    <location>
        <begin position="350"/>
        <end position="370"/>
    </location>
</feature>
<sequence length="650" mass="69496">MPSFSSIDVGDESTWPILRYPPTHVSRLALLSRNYRSGYTRIASAADMHTKRGSEGDGSWAFWRKRPSVPAGSANAASGDDNHSAALQDNRISVALPMSGGAGAETLPSEEAQGKKAADEPKDEVTEAAESTPKDEPKDKPKDAPQTSQEKPPPDAKEQRRGSFFFYVLSGESSKPEARRQSHVAPDEQDDYVVVAKTPSNSGEDFPGGAASSSRRSSKSFKERFWSRKGANVFDDEDAGCAPVQTGGGSHVAEKRRASIPYVPTHAAADFARSVPRTGSVSSEASGAGSEGRPPQTHDEARHVLHDLRMKRHSHDSRASRGSRVGVIVEEKEKEAETGRPADAELQPQSAEGESSSAMRSRESSASSVSKPAGDKKKQTTEEALAEVVRKMNAEFDKGINHGPRPFMIPAGQHASPSYKSHKTRKVRGQAAQPVVVASSHTPTATPSAEPPAGAQPPQLPELEGMTHAEQVLHAHRKNGEMQAQQPTYLHPLQTAAPNPLAPAMSSFAAHAHPQAHAVPFASGPIGGMVPTVPPEFHLGASPGGYTAFPDQESFSVAAPQVVYDMEVYRRAIREERRRLRGAAQDVVDNSAAAASYSQARQGSVASIASVASVASARRSSSVPMARRESLGKKIQNYVRPEWSPVQNPA</sequence>
<feature type="compositionally biased region" description="Basic and acidic residues" evidence="1">
    <location>
        <begin position="152"/>
        <end position="161"/>
    </location>
</feature>
<evidence type="ECO:0000313" key="2">
    <source>
        <dbReference type="EMBL" id="KEY67755.1"/>
    </source>
</evidence>
<evidence type="ECO:0000313" key="3">
    <source>
        <dbReference type="Proteomes" id="UP000028045"/>
    </source>
</evidence>
<feature type="compositionally biased region" description="Basic and acidic residues" evidence="1">
    <location>
        <begin position="329"/>
        <end position="343"/>
    </location>
</feature>
<dbReference type="HOGENOM" id="CLU_451408_0_0_1"/>
<reference evidence="2 3" key="1">
    <citation type="journal article" date="2014" name="BMC Genomics">
        <title>Comparative genome sequencing reveals chemotype-specific gene clusters in the toxigenic black mold Stachybotrys.</title>
        <authorList>
            <person name="Semeiks J."/>
            <person name="Borek D."/>
            <person name="Otwinowski Z."/>
            <person name="Grishin N.V."/>
        </authorList>
    </citation>
    <scope>NUCLEOTIDE SEQUENCE [LARGE SCALE GENOMIC DNA]</scope>
    <source>
        <strain evidence="3">CBS 109288 / IBT 7711</strain>
    </source>
</reference>
<feature type="compositionally biased region" description="Low complexity" evidence="1">
    <location>
        <begin position="438"/>
        <end position="453"/>
    </location>
</feature>
<protein>
    <submittedName>
        <fullName evidence="2">Uncharacterized protein</fullName>
    </submittedName>
</protein>
<feature type="compositionally biased region" description="Basic and acidic residues" evidence="1">
    <location>
        <begin position="132"/>
        <end position="143"/>
    </location>
</feature>
<feature type="region of interest" description="Disordered" evidence="1">
    <location>
        <begin position="438"/>
        <end position="461"/>
    </location>
</feature>
<evidence type="ECO:0000256" key="1">
    <source>
        <dbReference type="SAM" id="MobiDB-lite"/>
    </source>
</evidence>
<accession>A0A084AR26</accession>
<name>A0A084AR26_STACB</name>
<feature type="region of interest" description="Disordered" evidence="1">
    <location>
        <begin position="98"/>
        <end position="222"/>
    </location>
</feature>
<feature type="compositionally biased region" description="Basic and acidic residues" evidence="1">
    <location>
        <begin position="112"/>
        <end position="125"/>
    </location>
</feature>
<keyword evidence="3" id="KW-1185">Reference proteome</keyword>
<feature type="compositionally biased region" description="Low complexity" evidence="1">
    <location>
        <begin position="279"/>
        <end position="292"/>
    </location>
</feature>
<proteinExistence type="predicted"/>
<feature type="compositionally biased region" description="Basic and acidic residues" evidence="1">
    <location>
        <begin position="296"/>
        <end position="308"/>
    </location>
</feature>
<dbReference type="AlphaFoldDB" id="A0A084AR26"/>
<dbReference type="Proteomes" id="UP000028045">
    <property type="component" value="Unassembled WGS sequence"/>
</dbReference>
<organism evidence="2 3">
    <name type="scientific">Stachybotrys chartarum (strain CBS 109288 / IBT 7711)</name>
    <name type="common">Toxic black mold</name>
    <name type="synonym">Stilbospora chartarum</name>
    <dbReference type="NCBI Taxonomy" id="1280523"/>
    <lineage>
        <taxon>Eukaryota</taxon>
        <taxon>Fungi</taxon>
        <taxon>Dikarya</taxon>
        <taxon>Ascomycota</taxon>
        <taxon>Pezizomycotina</taxon>
        <taxon>Sordariomycetes</taxon>
        <taxon>Hypocreomycetidae</taxon>
        <taxon>Hypocreales</taxon>
        <taxon>Stachybotryaceae</taxon>
        <taxon>Stachybotrys</taxon>
    </lineage>
</organism>
<feature type="region of interest" description="Disordered" evidence="1">
    <location>
        <begin position="270"/>
        <end position="386"/>
    </location>
</feature>